<gene>
    <name evidence="1" type="ORF">Acr_15g0010970</name>
</gene>
<protein>
    <submittedName>
        <fullName evidence="1">Uncharacterized protein</fullName>
    </submittedName>
</protein>
<sequence>MASTTENYPQPTRSIADLANMGEYEEEEEELFEIDLEVVNSIPPPHYWDLNSMLGVDSKFSNFTATSNALLANCLLPISDLSNAIPIASKAPANPSVIVLAESVSLKFLGFPAFGAISMILN</sequence>
<name>A0A7J0FUW1_9ERIC</name>
<proteinExistence type="predicted"/>
<evidence type="ECO:0000313" key="2">
    <source>
        <dbReference type="Proteomes" id="UP000585474"/>
    </source>
</evidence>
<evidence type="ECO:0000313" key="1">
    <source>
        <dbReference type="EMBL" id="GFZ02489.1"/>
    </source>
</evidence>
<organism evidence="1 2">
    <name type="scientific">Actinidia rufa</name>
    <dbReference type="NCBI Taxonomy" id="165716"/>
    <lineage>
        <taxon>Eukaryota</taxon>
        <taxon>Viridiplantae</taxon>
        <taxon>Streptophyta</taxon>
        <taxon>Embryophyta</taxon>
        <taxon>Tracheophyta</taxon>
        <taxon>Spermatophyta</taxon>
        <taxon>Magnoliopsida</taxon>
        <taxon>eudicotyledons</taxon>
        <taxon>Gunneridae</taxon>
        <taxon>Pentapetalae</taxon>
        <taxon>asterids</taxon>
        <taxon>Ericales</taxon>
        <taxon>Actinidiaceae</taxon>
        <taxon>Actinidia</taxon>
    </lineage>
</organism>
<accession>A0A7J0FUW1</accession>
<comment type="caution">
    <text evidence="1">The sequence shown here is derived from an EMBL/GenBank/DDBJ whole genome shotgun (WGS) entry which is preliminary data.</text>
</comment>
<dbReference type="Proteomes" id="UP000585474">
    <property type="component" value="Unassembled WGS sequence"/>
</dbReference>
<dbReference type="AlphaFoldDB" id="A0A7J0FUW1"/>
<dbReference type="OrthoDB" id="1938940at2759"/>
<reference evidence="1 2" key="1">
    <citation type="submission" date="2019-07" db="EMBL/GenBank/DDBJ databases">
        <title>De Novo Assembly of kiwifruit Actinidia rufa.</title>
        <authorList>
            <person name="Sugita-Konishi S."/>
            <person name="Sato K."/>
            <person name="Mori E."/>
            <person name="Abe Y."/>
            <person name="Kisaki G."/>
            <person name="Hamano K."/>
            <person name="Suezawa K."/>
            <person name="Otani M."/>
            <person name="Fukuda T."/>
            <person name="Manabe T."/>
            <person name="Gomi K."/>
            <person name="Tabuchi M."/>
            <person name="Akimitsu K."/>
            <person name="Kataoka I."/>
        </authorList>
    </citation>
    <scope>NUCLEOTIDE SEQUENCE [LARGE SCALE GENOMIC DNA]</scope>
    <source>
        <strain evidence="2">cv. Fuchu</strain>
    </source>
</reference>
<keyword evidence="2" id="KW-1185">Reference proteome</keyword>
<dbReference type="EMBL" id="BJWL01000015">
    <property type="protein sequence ID" value="GFZ02489.1"/>
    <property type="molecule type" value="Genomic_DNA"/>
</dbReference>